<dbReference type="Proteomes" id="UP001519460">
    <property type="component" value="Unassembled WGS sequence"/>
</dbReference>
<organism evidence="2 3">
    <name type="scientific">Batillaria attramentaria</name>
    <dbReference type="NCBI Taxonomy" id="370345"/>
    <lineage>
        <taxon>Eukaryota</taxon>
        <taxon>Metazoa</taxon>
        <taxon>Spiralia</taxon>
        <taxon>Lophotrochozoa</taxon>
        <taxon>Mollusca</taxon>
        <taxon>Gastropoda</taxon>
        <taxon>Caenogastropoda</taxon>
        <taxon>Sorbeoconcha</taxon>
        <taxon>Cerithioidea</taxon>
        <taxon>Batillariidae</taxon>
        <taxon>Batillaria</taxon>
    </lineage>
</organism>
<keyword evidence="3" id="KW-1185">Reference proteome</keyword>
<comment type="caution">
    <text evidence="2">The sequence shown here is derived from an EMBL/GenBank/DDBJ whole genome shotgun (WGS) entry which is preliminary data.</text>
</comment>
<protein>
    <submittedName>
        <fullName evidence="2">Uncharacterized protein</fullName>
    </submittedName>
</protein>
<sequence length="115" mass="12763">GQQGEPRPYPADFNQLSETLKPQREEKSTIGDLSRTSTLEPSTRGEAQNCIISYYLMITADRGSDSQRDYSRTSTPEPSTSGVLRLGATRSTSSPEPRKSPSLYTLSLWFRSGSR</sequence>
<feature type="region of interest" description="Disordered" evidence="1">
    <location>
        <begin position="62"/>
        <end position="101"/>
    </location>
</feature>
<reference evidence="2 3" key="1">
    <citation type="journal article" date="2023" name="Sci. Data">
        <title>Genome assembly of the Korean intertidal mud-creeper Batillaria attramentaria.</title>
        <authorList>
            <person name="Patra A.K."/>
            <person name="Ho P.T."/>
            <person name="Jun S."/>
            <person name="Lee S.J."/>
            <person name="Kim Y."/>
            <person name="Won Y.J."/>
        </authorList>
    </citation>
    <scope>NUCLEOTIDE SEQUENCE [LARGE SCALE GENOMIC DNA]</scope>
    <source>
        <strain evidence="2">Wonlab-2016</strain>
    </source>
</reference>
<evidence type="ECO:0000256" key="1">
    <source>
        <dbReference type="SAM" id="MobiDB-lite"/>
    </source>
</evidence>
<evidence type="ECO:0000313" key="2">
    <source>
        <dbReference type="EMBL" id="KAK7494935.1"/>
    </source>
</evidence>
<accession>A0ABD0L713</accession>
<name>A0ABD0L713_9CAEN</name>
<feature type="compositionally biased region" description="Polar residues" evidence="1">
    <location>
        <begin position="72"/>
        <end position="82"/>
    </location>
</feature>
<feature type="region of interest" description="Disordered" evidence="1">
    <location>
        <begin position="1"/>
        <end position="44"/>
    </location>
</feature>
<dbReference type="AlphaFoldDB" id="A0ABD0L713"/>
<evidence type="ECO:0000313" key="3">
    <source>
        <dbReference type="Proteomes" id="UP001519460"/>
    </source>
</evidence>
<feature type="compositionally biased region" description="Basic and acidic residues" evidence="1">
    <location>
        <begin position="62"/>
        <end position="71"/>
    </location>
</feature>
<dbReference type="EMBL" id="JACVVK020000079">
    <property type="protein sequence ID" value="KAK7494935.1"/>
    <property type="molecule type" value="Genomic_DNA"/>
</dbReference>
<proteinExistence type="predicted"/>
<gene>
    <name evidence="2" type="ORF">BaRGS_00013814</name>
</gene>
<feature type="non-terminal residue" evidence="2">
    <location>
        <position position="1"/>
    </location>
</feature>